<comment type="caution">
    <text evidence="1">The sequence shown here is derived from an EMBL/GenBank/DDBJ whole genome shotgun (WGS) entry which is preliminary data.</text>
</comment>
<accession>A0A4V1IN29</accession>
<protein>
    <submittedName>
        <fullName evidence="1">Uncharacterized protein</fullName>
    </submittedName>
</protein>
<sequence length="247" mass="28362">MPNQVIRWRGWKDFNTSDYPLEQRSFSLDIDGLYHIRWNVEKGIYVTKVSSYYDMAVRTYDDICIALFDKGDIYRIHQANKISFKYSIKTWDDTVYSIPFNPFAKINYEIISDKGSTGAMIVNAKGAYSFRPYFAKNPEETVQFEKSKNYVFLDSSDNLDNEVIYTKGSIILRDNEIIVSAQSAEPGVLIEENIANAEYLFIAGNIPLDKNYFITGINVSRSEGTMPTTGTLVGDLIYHDDYQMNNI</sequence>
<name>A0A4V1IN29_9GAMM</name>
<organism evidence="1 2">
    <name type="scientific">Zooshikella ganghwensis</name>
    <dbReference type="NCBI Taxonomy" id="202772"/>
    <lineage>
        <taxon>Bacteria</taxon>
        <taxon>Pseudomonadati</taxon>
        <taxon>Pseudomonadota</taxon>
        <taxon>Gammaproteobacteria</taxon>
        <taxon>Oceanospirillales</taxon>
        <taxon>Zooshikellaceae</taxon>
        <taxon>Zooshikella</taxon>
    </lineage>
</organism>
<reference evidence="1 2" key="1">
    <citation type="submission" date="2017-04" db="EMBL/GenBank/DDBJ databases">
        <title>Draft genome sequence of Zooshikella ganghwensis VG4 isolated from Red Sea sediments.</title>
        <authorList>
            <person name="Rehman Z."/>
            <person name="Alam I."/>
            <person name="Kamau A."/>
            <person name="Bajic V."/>
            <person name="Leiknes T."/>
        </authorList>
    </citation>
    <scope>NUCLEOTIDE SEQUENCE [LARGE SCALE GENOMIC DNA]</scope>
    <source>
        <strain evidence="1 2">VG4</strain>
    </source>
</reference>
<evidence type="ECO:0000313" key="2">
    <source>
        <dbReference type="Proteomes" id="UP000257039"/>
    </source>
</evidence>
<gene>
    <name evidence="1" type="ORF">B9G39_01875</name>
</gene>
<evidence type="ECO:0000313" key="1">
    <source>
        <dbReference type="EMBL" id="RDH42291.1"/>
    </source>
</evidence>
<proteinExistence type="predicted"/>
<dbReference type="Proteomes" id="UP000257039">
    <property type="component" value="Unassembled WGS sequence"/>
</dbReference>
<keyword evidence="2" id="KW-1185">Reference proteome</keyword>
<dbReference type="AlphaFoldDB" id="A0A4V1IN29"/>
<dbReference type="EMBL" id="NDXW01000001">
    <property type="protein sequence ID" value="RDH42291.1"/>
    <property type="molecule type" value="Genomic_DNA"/>
</dbReference>